<dbReference type="EMBL" id="FNZF01000001">
    <property type="protein sequence ID" value="SEI91352.1"/>
    <property type="molecule type" value="Genomic_DNA"/>
</dbReference>
<name>A0A1H6UTU0_9BACL</name>
<keyword evidence="1" id="KW-0812">Transmembrane</keyword>
<feature type="transmembrane region" description="Helical" evidence="1">
    <location>
        <begin position="122"/>
        <end position="145"/>
    </location>
</feature>
<feature type="transmembrane region" description="Helical" evidence="1">
    <location>
        <begin position="49"/>
        <end position="70"/>
    </location>
</feature>
<feature type="transmembrane region" description="Helical" evidence="1">
    <location>
        <begin position="98"/>
        <end position="116"/>
    </location>
</feature>
<sequence length="165" mass="18683">MTKREKLLGKLEGIWEGYSFRISFLMGIAMGILYYLGVLENIRSTLGNAITFSSIVIGVNGVFLTLVITLQESLAFTRLKAIMPSFQTRLYLSLRNQIQYGLVTVIISIGISVLPYSPHKFYSAIGVSVFFTFFWIMTLGSFYTVKLVTDIIVKNFDPPTRKTRK</sequence>
<proteinExistence type="predicted"/>
<keyword evidence="3" id="KW-1185">Reference proteome</keyword>
<keyword evidence="1" id="KW-1133">Transmembrane helix</keyword>
<gene>
    <name evidence="2" type="ORF">SAMN04488127_0774</name>
</gene>
<accession>A0A1H6UTU0</accession>
<evidence type="ECO:0000256" key="1">
    <source>
        <dbReference type="SAM" id="Phobius"/>
    </source>
</evidence>
<dbReference type="AlphaFoldDB" id="A0A1H6UTU0"/>
<evidence type="ECO:0000313" key="2">
    <source>
        <dbReference type="EMBL" id="SEI91352.1"/>
    </source>
</evidence>
<dbReference type="OrthoDB" id="2972707at2"/>
<evidence type="ECO:0000313" key="3">
    <source>
        <dbReference type="Proteomes" id="UP000199200"/>
    </source>
</evidence>
<dbReference type="RefSeq" id="WP_092050097.1">
    <property type="nucleotide sequence ID" value="NZ_FNZF01000001.1"/>
</dbReference>
<reference evidence="3" key="1">
    <citation type="submission" date="2016-10" db="EMBL/GenBank/DDBJ databases">
        <authorList>
            <person name="Varghese N."/>
            <person name="Submissions S."/>
        </authorList>
    </citation>
    <scope>NUCLEOTIDE SEQUENCE [LARGE SCALE GENOMIC DNA]</scope>
    <source>
        <strain evidence="3">CGMCC 1.6763</strain>
    </source>
</reference>
<feature type="transmembrane region" description="Helical" evidence="1">
    <location>
        <begin position="20"/>
        <end position="37"/>
    </location>
</feature>
<organism evidence="2 3">
    <name type="scientific">Bhargavaea ginsengi</name>
    <dbReference type="NCBI Taxonomy" id="426757"/>
    <lineage>
        <taxon>Bacteria</taxon>
        <taxon>Bacillati</taxon>
        <taxon>Bacillota</taxon>
        <taxon>Bacilli</taxon>
        <taxon>Bacillales</taxon>
        <taxon>Caryophanaceae</taxon>
        <taxon>Bhargavaea</taxon>
    </lineage>
</organism>
<keyword evidence="1" id="KW-0472">Membrane</keyword>
<protein>
    <submittedName>
        <fullName evidence="2">Uncharacterized protein</fullName>
    </submittedName>
</protein>
<dbReference type="Proteomes" id="UP000199200">
    <property type="component" value="Unassembled WGS sequence"/>
</dbReference>